<protein>
    <submittedName>
        <fullName evidence="1">Uncharacterized protein</fullName>
    </submittedName>
</protein>
<proteinExistence type="predicted"/>
<reference evidence="2" key="1">
    <citation type="submission" date="2019-06" db="EMBL/GenBank/DDBJ databases">
        <title>Gordonia isolated from sludge of a wastewater treatment plant.</title>
        <authorList>
            <person name="Tamura T."/>
            <person name="Aoyama K."/>
            <person name="Kang Y."/>
            <person name="Saito S."/>
            <person name="Akiyama N."/>
            <person name="Yazawa K."/>
            <person name="Gonoi T."/>
            <person name="Mikami Y."/>
        </authorList>
    </citation>
    <scope>NUCLEOTIDE SEQUENCE [LARGE SCALE GENOMIC DNA]</scope>
    <source>
        <strain evidence="2">NBRC 107696</strain>
    </source>
</reference>
<evidence type="ECO:0000313" key="2">
    <source>
        <dbReference type="Proteomes" id="UP000444960"/>
    </source>
</evidence>
<dbReference type="AlphaFoldDB" id="A0A7I9VEN4"/>
<sequence>MLSAVVVDGAVELTWSLDVVAGTGSSGPVDRAEHDDTARTAEMVTIAIAPREYVNTGQT</sequence>
<organism evidence="1 2">
    <name type="scientific">Gordonia spumicola</name>
    <dbReference type="NCBI Taxonomy" id="589161"/>
    <lineage>
        <taxon>Bacteria</taxon>
        <taxon>Bacillati</taxon>
        <taxon>Actinomycetota</taxon>
        <taxon>Actinomycetes</taxon>
        <taxon>Mycobacteriales</taxon>
        <taxon>Gordoniaceae</taxon>
        <taxon>Gordonia</taxon>
    </lineage>
</organism>
<dbReference type="EMBL" id="BJOV01000005">
    <property type="protein sequence ID" value="GEE03621.1"/>
    <property type="molecule type" value="Genomic_DNA"/>
</dbReference>
<dbReference type="Proteomes" id="UP000444960">
    <property type="component" value="Unassembled WGS sequence"/>
</dbReference>
<name>A0A7I9VEN4_9ACTN</name>
<evidence type="ECO:0000313" key="1">
    <source>
        <dbReference type="EMBL" id="GEE03621.1"/>
    </source>
</evidence>
<accession>A0A7I9VEN4</accession>
<gene>
    <name evidence="1" type="ORF">nbrc107696_40670</name>
</gene>
<comment type="caution">
    <text evidence="1">The sequence shown here is derived from an EMBL/GenBank/DDBJ whole genome shotgun (WGS) entry which is preliminary data.</text>
</comment>
<keyword evidence="2" id="KW-1185">Reference proteome</keyword>